<name>A0AAV0BL32_PHAPC</name>
<protein>
    <submittedName>
        <fullName evidence="1">Uncharacterized protein</fullName>
    </submittedName>
</protein>
<reference evidence="1" key="1">
    <citation type="submission" date="2022-06" db="EMBL/GenBank/DDBJ databases">
        <authorList>
            <consortium name="SYNGENTA / RWTH Aachen University"/>
        </authorList>
    </citation>
    <scope>NUCLEOTIDE SEQUENCE</scope>
</reference>
<keyword evidence="2" id="KW-1185">Reference proteome</keyword>
<proteinExistence type="predicted"/>
<sequence length="68" mass="8027">MRIWDECGRLVTLTPSQRVLVAVSKMGLQKQNLWRTLRRMILVLQRFKEALDLYRGRYGDLGETTELC</sequence>
<dbReference type="EMBL" id="CALTRL010005857">
    <property type="protein sequence ID" value="CAH7687291.1"/>
    <property type="molecule type" value="Genomic_DNA"/>
</dbReference>
<evidence type="ECO:0000313" key="2">
    <source>
        <dbReference type="Proteomes" id="UP001153365"/>
    </source>
</evidence>
<accession>A0AAV0BL32</accession>
<gene>
    <name evidence="1" type="ORF">PPACK8108_LOCUS22057</name>
</gene>
<dbReference type="AlphaFoldDB" id="A0AAV0BL32"/>
<evidence type="ECO:0000313" key="1">
    <source>
        <dbReference type="EMBL" id="CAH7687291.1"/>
    </source>
</evidence>
<dbReference type="Proteomes" id="UP001153365">
    <property type="component" value="Unassembled WGS sequence"/>
</dbReference>
<comment type="caution">
    <text evidence="1">The sequence shown here is derived from an EMBL/GenBank/DDBJ whole genome shotgun (WGS) entry which is preliminary data.</text>
</comment>
<organism evidence="1 2">
    <name type="scientific">Phakopsora pachyrhizi</name>
    <name type="common">Asian soybean rust disease fungus</name>
    <dbReference type="NCBI Taxonomy" id="170000"/>
    <lineage>
        <taxon>Eukaryota</taxon>
        <taxon>Fungi</taxon>
        <taxon>Dikarya</taxon>
        <taxon>Basidiomycota</taxon>
        <taxon>Pucciniomycotina</taxon>
        <taxon>Pucciniomycetes</taxon>
        <taxon>Pucciniales</taxon>
        <taxon>Phakopsoraceae</taxon>
        <taxon>Phakopsora</taxon>
    </lineage>
</organism>